<protein>
    <submittedName>
        <fullName evidence="1">Uncharacterized protein</fullName>
    </submittedName>
</protein>
<dbReference type="RefSeq" id="WP_203810132.1">
    <property type="nucleotide sequence ID" value="NZ_BAAAQE010000100.1"/>
</dbReference>
<keyword evidence="2" id="KW-1185">Reference proteome</keyword>
<sequence>MPTEQGKIFRNAWIAGVRQHYPDDPKPGYVTPWDDTPDWERAAAAAVYGQVLTFIEVSNGATTKLSREQRGRFIALCWIAQIHAAFDDPKPTYVADWEDLPAWQQQVDADIFDAIERHAETPEAC</sequence>
<dbReference type="Proteomes" id="UP000612282">
    <property type="component" value="Unassembled WGS sequence"/>
</dbReference>
<organism evidence="1 2">
    <name type="scientific">Actinoplanes couchii</name>
    <dbReference type="NCBI Taxonomy" id="403638"/>
    <lineage>
        <taxon>Bacteria</taxon>
        <taxon>Bacillati</taxon>
        <taxon>Actinomycetota</taxon>
        <taxon>Actinomycetes</taxon>
        <taxon>Micromonosporales</taxon>
        <taxon>Micromonosporaceae</taxon>
        <taxon>Actinoplanes</taxon>
    </lineage>
</organism>
<comment type="caution">
    <text evidence="1">The sequence shown here is derived from an EMBL/GenBank/DDBJ whole genome shotgun (WGS) entry which is preliminary data.</text>
</comment>
<gene>
    <name evidence="1" type="ORF">Aco03nite_102120</name>
</gene>
<reference evidence="1 2" key="1">
    <citation type="submission" date="2021-01" db="EMBL/GenBank/DDBJ databases">
        <title>Whole genome shotgun sequence of Actinoplanes couchii NBRC 106145.</title>
        <authorList>
            <person name="Komaki H."/>
            <person name="Tamura T."/>
        </authorList>
    </citation>
    <scope>NUCLEOTIDE SEQUENCE [LARGE SCALE GENOMIC DNA]</scope>
    <source>
        <strain evidence="1 2">NBRC 106145</strain>
    </source>
</reference>
<accession>A0ABQ3XTI4</accession>
<evidence type="ECO:0000313" key="1">
    <source>
        <dbReference type="EMBL" id="GID61808.1"/>
    </source>
</evidence>
<name>A0ABQ3XTI4_9ACTN</name>
<proteinExistence type="predicted"/>
<evidence type="ECO:0000313" key="2">
    <source>
        <dbReference type="Proteomes" id="UP000612282"/>
    </source>
</evidence>
<dbReference type="EMBL" id="BOMG01000139">
    <property type="protein sequence ID" value="GID61808.1"/>
    <property type="molecule type" value="Genomic_DNA"/>
</dbReference>